<keyword evidence="1" id="KW-1185">Reference proteome</keyword>
<evidence type="ECO:0000313" key="2">
    <source>
        <dbReference type="WBParaSite" id="nRc.2.0.1.t39367-RA"/>
    </source>
</evidence>
<protein>
    <submittedName>
        <fullName evidence="2">Uncharacterized protein</fullName>
    </submittedName>
</protein>
<accession>A0A915KNN5</accession>
<proteinExistence type="predicted"/>
<evidence type="ECO:0000313" key="1">
    <source>
        <dbReference type="Proteomes" id="UP000887565"/>
    </source>
</evidence>
<dbReference type="WBParaSite" id="nRc.2.0.1.t39367-RA">
    <property type="protein sequence ID" value="nRc.2.0.1.t39367-RA"/>
    <property type="gene ID" value="nRc.2.0.1.g39367"/>
</dbReference>
<dbReference type="Proteomes" id="UP000887565">
    <property type="component" value="Unplaced"/>
</dbReference>
<name>A0A915KNN5_ROMCU</name>
<organism evidence="1 2">
    <name type="scientific">Romanomermis culicivorax</name>
    <name type="common">Nematode worm</name>
    <dbReference type="NCBI Taxonomy" id="13658"/>
    <lineage>
        <taxon>Eukaryota</taxon>
        <taxon>Metazoa</taxon>
        <taxon>Ecdysozoa</taxon>
        <taxon>Nematoda</taxon>
        <taxon>Enoplea</taxon>
        <taxon>Dorylaimia</taxon>
        <taxon>Mermithida</taxon>
        <taxon>Mermithoidea</taxon>
        <taxon>Mermithidae</taxon>
        <taxon>Romanomermis</taxon>
    </lineage>
</organism>
<sequence>MIMTRRSQISNHYSRFLMKVLTKIDPICQLLIKFTNNNNNNNINVHHWFALINKDDTFNSDSDILDPFNLSSIKSKSKCVKAQVQNNSWNTLFKMFKSGCSSREEY</sequence>
<dbReference type="AlphaFoldDB" id="A0A915KNN5"/>
<reference evidence="2" key="1">
    <citation type="submission" date="2022-11" db="UniProtKB">
        <authorList>
            <consortium name="WormBaseParasite"/>
        </authorList>
    </citation>
    <scope>IDENTIFICATION</scope>
</reference>